<dbReference type="RefSeq" id="WP_095328684.1">
    <property type="nucleotide sequence ID" value="NZ_NPBQ01000015.1"/>
</dbReference>
<evidence type="ECO:0000256" key="1">
    <source>
        <dbReference type="ARBA" id="ARBA00005915"/>
    </source>
</evidence>
<dbReference type="InterPro" id="IPR051673">
    <property type="entry name" value="SSDNA_exonuclease_RecJ"/>
</dbReference>
<dbReference type="InterPro" id="IPR003156">
    <property type="entry name" value="DHHA1_dom"/>
</dbReference>
<evidence type="ECO:0000256" key="2">
    <source>
        <dbReference type="ARBA" id="ARBA00019841"/>
    </source>
</evidence>
<evidence type="ECO:0000256" key="4">
    <source>
        <dbReference type="ARBA" id="ARBA00022801"/>
    </source>
</evidence>
<dbReference type="Gene3D" id="3.10.310.30">
    <property type="match status" value="1"/>
</dbReference>
<evidence type="ECO:0000313" key="9">
    <source>
        <dbReference type="EMBL" id="PAD84934.1"/>
    </source>
</evidence>
<organism evidence="9 10">
    <name type="scientific">Niallia circulans</name>
    <name type="common">Bacillus circulans</name>
    <dbReference type="NCBI Taxonomy" id="1397"/>
    <lineage>
        <taxon>Bacteria</taxon>
        <taxon>Bacillati</taxon>
        <taxon>Bacillota</taxon>
        <taxon>Bacilli</taxon>
        <taxon>Bacillales</taxon>
        <taxon>Bacillaceae</taxon>
        <taxon>Niallia</taxon>
    </lineage>
</organism>
<reference evidence="9 10" key="1">
    <citation type="submission" date="2017-07" db="EMBL/GenBank/DDBJ databases">
        <title>Isolation and whole genome analysis of endospore-forming bacteria from heroin.</title>
        <authorList>
            <person name="Kalinowski J."/>
            <person name="Ahrens B."/>
            <person name="Al-Dilaimi A."/>
            <person name="Winkler A."/>
            <person name="Wibberg D."/>
            <person name="Schleenbecker U."/>
            <person name="Ruckert C."/>
            <person name="Wolfel R."/>
            <person name="Grass G."/>
        </authorList>
    </citation>
    <scope>NUCLEOTIDE SEQUENCE [LARGE SCALE GENOMIC DNA]</scope>
    <source>
        <strain evidence="9 10">7521-2</strain>
    </source>
</reference>
<dbReference type="EMBL" id="NPBQ01000015">
    <property type="protein sequence ID" value="PAD84934.1"/>
    <property type="molecule type" value="Genomic_DNA"/>
</dbReference>
<comment type="caution">
    <text evidence="9">The sequence shown here is derived from an EMBL/GenBank/DDBJ whole genome shotgun (WGS) entry which is preliminary data.</text>
</comment>
<dbReference type="Pfam" id="PF17768">
    <property type="entry name" value="RecJ_OB"/>
    <property type="match status" value="1"/>
</dbReference>
<protein>
    <recommendedName>
        <fullName evidence="2">Single-stranded-DNA-specific exonuclease RecJ</fullName>
    </recommendedName>
</protein>
<dbReference type="InterPro" id="IPR001667">
    <property type="entry name" value="DDH_dom"/>
</dbReference>
<keyword evidence="5 9" id="KW-0269">Exonuclease</keyword>
<keyword evidence="4" id="KW-0378">Hydrolase</keyword>
<evidence type="ECO:0000313" key="10">
    <source>
        <dbReference type="Proteomes" id="UP000216961"/>
    </source>
</evidence>
<dbReference type="InterPro" id="IPR041122">
    <property type="entry name" value="RecJ_OB"/>
</dbReference>
<evidence type="ECO:0000256" key="3">
    <source>
        <dbReference type="ARBA" id="ARBA00022722"/>
    </source>
</evidence>
<keyword evidence="3" id="KW-0540">Nuclease</keyword>
<feature type="domain" description="RecJ OB" evidence="8">
    <location>
        <begin position="445"/>
        <end position="553"/>
    </location>
</feature>
<proteinExistence type="inferred from homology"/>
<dbReference type="PANTHER" id="PTHR30255">
    <property type="entry name" value="SINGLE-STRANDED-DNA-SPECIFIC EXONUCLEASE RECJ"/>
    <property type="match status" value="1"/>
</dbReference>
<dbReference type="Gene3D" id="3.90.1640.30">
    <property type="match status" value="1"/>
</dbReference>
<dbReference type="GO" id="GO:0004527">
    <property type="term" value="F:exonuclease activity"/>
    <property type="evidence" value="ECO:0007669"/>
    <property type="project" value="UniProtKB-KW"/>
</dbReference>
<evidence type="ECO:0000259" key="7">
    <source>
        <dbReference type="Pfam" id="PF02272"/>
    </source>
</evidence>
<dbReference type="AlphaFoldDB" id="A0AA91TW45"/>
<dbReference type="Pfam" id="PF01368">
    <property type="entry name" value="DHH"/>
    <property type="match status" value="1"/>
</dbReference>
<feature type="domain" description="DHHA1" evidence="7">
    <location>
        <begin position="337"/>
        <end position="434"/>
    </location>
</feature>
<evidence type="ECO:0000256" key="5">
    <source>
        <dbReference type="ARBA" id="ARBA00022839"/>
    </source>
</evidence>
<evidence type="ECO:0000259" key="6">
    <source>
        <dbReference type="Pfam" id="PF01368"/>
    </source>
</evidence>
<dbReference type="Pfam" id="PF02272">
    <property type="entry name" value="DHHA1"/>
    <property type="match status" value="1"/>
</dbReference>
<name>A0AA91TW45_NIACI</name>
<accession>A0AA91TW45</accession>
<comment type="similarity">
    <text evidence="1">Belongs to the RecJ family.</text>
</comment>
<gene>
    <name evidence="9" type="ORF">CHH57_02150</name>
</gene>
<feature type="domain" description="DDH" evidence="6">
    <location>
        <begin position="63"/>
        <end position="204"/>
    </location>
</feature>
<sequence length="567" mass="65126">MKYNLIGKNNTFDPLKQILYNRGIEDIDSYLKISKDVVIHWSKLKNIKSAIDVLLHHLNKKHKIFIQIDSDPDGYTSSALLINYIKNIYPDANIVWRVHEGKEHGVIVETVPEDVSLVILPDSGSNQIDEHRYLKNKGVDVIVLDHHECHCDSPYAIVVNSQLSNDYSNKQFSGVGITYKFCTGIDDILKVNFADQYLDLVAIGNIADSQDMRSLETRYFVNSGLKKIRNKMLNALYEKQSYSTKGVINITSTSFYINPLINACIRVGSNEEKEQMFRSFLEVEEEIYYKRKGVYEPIEVNTARTLGNLKAKQDRLRNKGIEEISERIREKNLLDNKILIVNITDLLHKNLTGVVANKLAEKHKRPTVLLRLDEENKFKGSIRGYDKSPIKDFKKLLQSVDKFDFVEGHPNAAGCQIAPENLIDANNIINKLLEDVDFNSDLHEVDFILNVKQLTKSLIKEIDKHKHLWGQNVDEPLIAVQEVEVNKEDIYLNGKTSKTLKFRVNDIEFIKFFSNEDEYNNIVSQGDRLVLDVIGKASVNVWENKETPQIVIEEYEIISGKKKQLLF</sequence>
<dbReference type="Proteomes" id="UP000216961">
    <property type="component" value="Unassembled WGS sequence"/>
</dbReference>
<dbReference type="SUPFAM" id="SSF64182">
    <property type="entry name" value="DHH phosphoesterases"/>
    <property type="match status" value="1"/>
</dbReference>
<dbReference type="GO" id="GO:0003676">
    <property type="term" value="F:nucleic acid binding"/>
    <property type="evidence" value="ECO:0007669"/>
    <property type="project" value="InterPro"/>
</dbReference>
<dbReference type="InterPro" id="IPR038763">
    <property type="entry name" value="DHH_sf"/>
</dbReference>
<dbReference type="PANTHER" id="PTHR30255:SF2">
    <property type="entry name" value="SINGLE-STRANDED-DNA-SPECIFIC EXONUCLEASE RECJ"/>
    <property type="match status" value="1"/>
</dbReference>
<evidence type="ECO:0000259" key="8">
    <source>
        <dbReference type="Pfam" id="PF17768"/>
    </source>
</evidence>